<comment type="caution">
    <text evidence="1">The sequence shown here is derived from an EMBL/GenBank/DDBJ whole genome shotgun (WGS) entry which is preliminary data.</text>
</comment>
<evidence type="ECO:0000313" key="2">
    <source>
        <dbReference type="Proteomes" id="UP001056120"/>
    </source>
</evidence>
<dbReference type="EMBL" id="CM042045">
    <property type="protein sequence ID" value="KAI3682802.1"/>
    <property type="molecule type" value="Genomic_DNA"/>
</dbReference>
<evidence type="ECO:0000313" key="1">
    <source>
        <dbReference type="EMBL" id="KAI3682802.1"/>
    </source>
</evidence>
<organism evidence="1 2">
    <name type="scientific">Smallanthus sonchifolius</name>
    <dbReference type="NCBI Taxonomy" id="185202"/>
    <lineage>
        <taxon>Eukaryota</taxon>
        <taxon>Viridiplantae</taxon>
        <taxon>Streptophyta</taxon>
        <taxon>Embryophyta</taxon>
        <taxon>Tracheophyta</taxon>
        <taxon>Spermatophyta</taxon>
        <taxon>Magnoliopsida</taxon>
        <taxon>eudicotyledons</taxon>
        <taxon>Gunneridae</taxon>
        <taxon>Pentapetalae</taxon>
        <taxon>asterids</taxon>
        <taxon>campanulids</taxon>
        <taxon>Asterales</taxon>
        <taxon>Asteraceae</taxon>
        <taxon>Asteroideae</taxon>
        <taxon>Heliantheae alliance</taxon>
        <taxon>Millerieae</taxon>
        <taxon>Smallanthus</taxon>
    </lineage>
</organism>
<proteinExistence type="predicted"/>
<keyword evidence="2" id="KW-1185">Reference proteome</keyword>
<name>A0ACB8YAW7_9ASTR</name>
<sequence>MVAPDLDLPADINLSGTLVLRFGGVSRGKSRRLMGCGGVRTRETGEFGLDVGPTLRLLRVGVDGLEAGRVIGDWGRGVGVDGLMVLSKEVVEDGRLLEGVA</sequence>
<reference evidence="1 2" key="2">
    <citation type="journal article" date="2022" name="Mol. Ecol. Resour.">
        <title>The genomes of chicory, endive, great burdock and yacon provide insights into Asteraceae paleo-polyploidization history and plant inulin production.</title>
        <authorList>
            <person name="Fan W."/>
            <person name="Wang S."/>
            <person name="Wang H."/>
            <person name="Wang A."/>
            <person name="Jiang F."/>
            <person name="Liu H."/>
            <person name="Zhao H."/>
            <person name="Xu D."/>
            <person name="Zhang Y."/>
        </authorList>
    </citation>
    <scope>NUCLEOTIDE SEQUENCE [LARGE SCALE GENOMIC DNA]</scope>
    <source>
        <strain evidence="2">cv. Yunnan</strain>
        <tissue evidence="1">Leaves</tissue>
    </source>
</reference>
<dbReference type="Proteomes" id="UP001056120">
    <property type="component" value="Linkage Group LG28"/>
</dbReference>
<reference evidence="2" key="1">
    <citation type="journal article" date="2022" name="Mol. Ecol. Resour.">
        <title>The genomes of chicory, endive, great burdock and yacon provide insights into Asteraceae palaeo-polyploidization history and plant inulin production.</title>
        <authorList>
            <person name="Fan W."/>
            <person name="Wang S."/>
            <person name="Wang H."/>
            <person name="Wang A."/>
            <person name="Jiang F."/>
            <person name="Liu H."/>
            <person name="Zhao H."/>
            <person name="Xu D."/>
            <person name="Zhang Y."/>
        </authorList>
    </citation>
    <scope>NUCLEOTIDE SEQUENCE [LARGE SCALE GENOMIC DNA]</scope>
    <source>
        <strain evidence="2">cv. Yunnan</strain>
    </source>
</reference>
<protein>
    <submittedName>
        <fullName evidence="1">Uncharacterized protein</fullName>
    </submittedName>
</protein>
<gene>
    <name evidence="1" type="ORF">L1987_83059</name>
</gene>
<accession>A0ACB8YAW7</accession>